<dbReference type="GO" id="GO:0016491">
    <property type="term" value="F:oxidoreductase activity"/>
    <property type="evidence" value="ECO:0007669"/>
    <property type="project" value="UniProtKB-KW"/>
</dbReference>
<dbReference type="RefSeq" id="WP_003757880.1">
    <property type="nucleotide sequence ID" value="NZ_CABKNG010000002.1"/>
</dbReference>
<comment type="similarity">
    <text evidence="1">Belongs to the nitroreductase family.</text>
</comment>
<dbReference type="CDD" id="cd02137">
    <property type="entry name" value="MhqN-like"/>
    <property type="match status" value="1"/>
</dbReference>
<evidence type="ECO:0000256" key="2">
    <source>
        <dbReference type="ARBA" id="ARBA00023002"/>
    </source>
</evidence>
<dbReference type="OrthoDB" id="9782629at2"/>
<accession>A0A378MIR5</accession>
<dbReference type="EMBL" id="UGPG01000001">
    <property type="protein sequence ID" value="STY45302.1"/>
    <property type="molecule type" value="Genomic_DNA"/>
</dbReference>
<sequence>MTYVNNDFSDIISNRRSIREFDPEVKISNEEMKQIINDTVKAPSSVNMQPWRFVVIESAEGKEKLRPLIRFNQLQNDTSAAMIVILGDLEHFENAHRIFDEAITRGLMPQERKDEQMAKLEPLYKVIPQSEKKRIAMIDGSLAAMQLMLTARAYGYDTNPIGGFEREEVLDTFGFDKDRYEAIMVVSIGKAVGKGHESYRLPAEEITFWK</sequence>
<dbReference type="InterPro" id="IPR029479">
    <property type="entry name" value="Nitroreductase"/>
</dbReference>
<dbReference type="Pfam" id="PF00881">
    <property type="entry name" value="Nitroreductase"/>
    <property type="match status" value="1"/>
</dbReference>
<dbReference type="InterPro" id="IPR000415">
    <property type="entry name" value="Nitroreductase-like"/>
</dbReference>
<evidence type="ECO:0000313" key="3">
    <source>
        <dbReference type="EMBL" id="STY45302.1"/>
    </source>
</evidence>
<dbReference type="EC" id="1.-.-.-" evidence="3"/>
<proteinExistence type="inferred from homology"/>
<gene>
    <name evidence="3" type="primary">yodC_2</name>
    <name evidence="3" type="ORF">NCTC10815_02677</name>
</gene>
<evidence type="ECO:0000256" key="1">
    <source>
        <dbReference type="ARBA" id="ARBA00007118"/>
    </source>
</evidence>
<keyword evidence="2 3" id="KW-0560">Oxidoreductase</keyword>
<reference evidence="3 4" key="1">
    <citation type="submission" date="2018-06" db="EMBL/GenBank/DDBJ databases">
        <authorList>
            <consortium name="Pathogen Informatics"/>
            <person name="Doyle S."/>
        </authorList>
    </citation>
    <scope>NUCLEOTIDE SEQUENCE [LARGE SCALE GENOMIC DNA]</scope>
    <source>
        <strain evidence="4">NCTC 10815</strain>
    </source>
</reference>
<dbReference type="Gene3D" id="3.40.109.10">
    <property type="entry name" value="NADH Oxidase"/>
    <property type="match status" value="1"/>
</dbReference>
<dbReference type="SUPFAM" id="SSF55469">
    <property type="entry name" value="FMN-dependent nitroreductase-like"/>
    <property type="match status" value="1"/>
</dbReference>
<evidence type="ECO:0000313" key="4">
    <source>
        <dbReference type="Proteomes" id="UP000254879"/>
    </source>
</evidence>
<protein>
    <submittedName>
        <fullName evidence="3">NAD(P)H nitroreductase yodC</fullName>
        <ecNumber evidence="3">1.-.-.-</ecNumber>
    </submittedName>
</protein>
<name>A0A378MIR5_LISGR</name>
<dbReference type="PANTHER" id="PTHR43673:SF10">
    <property type="entry name" value="NADH DEHYDROGENASE_NAD(P)H NITROREDUCTASE XCC3605-RELATED"/>
    <property type="match status" value="1"/>
</dbReference>
<dbReference type="Proteomes" id="UP000254879">
    <property type="component" value="Unassembled WGS sequence"/>
</dbReference>
<dbReference type="AlphaFoldDB" id="A0A378MIR5"/>
<dbReference type="PANTHER" id="PTHR43673">
    <property type="entry name" value="NAD(P)H NITROREDUCTASE YDGI-RELATED"/>
    <property type="match status" value="1"/>
</dbReference>
<organism evidence="3 4">
    <name type="scientific">Listeria grayi</name>
    <name type="common">Listeria murrayi</name>
    <dbReference type="NCBI Taxonomy" id="1641"/>
    <lineage>
        <taxon>Bacteria</taxon>
        <taxon>Bacillati</taxon>
        <taxon>Bacillota</taxon>
        <taxon>Bacilli</taxon>
        <taxon>Bacillales</taxon>
        <taxon>Listeriaceae</taxon>
        <taxon>Listeria</taxon>
    </lineage>
</organism>